<organism evidence="3 4">
    <name type="scientific">Natronomonas salsuginis</name>
    <dbReference type="NCBI Taxonomy" id="2217661"/>
    <lineage>
        <taxon>Archaea</taxon>
        <taxon>Methanobacteriati</taxon>
        <taxon>Methanobacteriota</taxon>
        <taxon>Stenosarchaea group</taxon>
        <taxon>Halobacteria</taxon>
        <taxon>Halobacteriales</taxon>
        <taxon>Natronomonadaceae</taxon>
        <taxon>Natronomonas</taxon>
    </lineage>
</organism>
<accession>A0A4V5ZP92</accession>
<comment type="caution">
    <text evidence="3">The sequence shown here is derived from an EMBL/GenBank/DDBJ whole genome shotgun (WGS) entry which is preliminary data.</text>
</comment>
<keyword evidence="4" id="KW-1185">Reference proteome</keyword>
<keyword evidence="1" id="KW-0812">Transmembrane</keyword>
<feature type="domain" description="EamA" evidence="2">
    <location>
        <begin position="4"/>
        <end position="136"/>
    </location>
</feature>
<evidence type="ECO:0000256" key="1">
    <source>
        <dbReference type="SAM" id="Phobius"/>
    </source>
</evidence>
<sequence length="139" mass="14533">MQYLWYALVALLAYTLVAPLTKLATQEIPSDTVAFVTNGMLAVSALALVIATDRPVASALTHEHAPYMYAAGICLTVGIIAYYRALAAGPVSVVVPIFGLFLVASSVVGIAFLDETLTARKIAGVALALVAVFLTTFEG</sequence>
<feature type="transmembrane region" description="Helical" evidence="1">
    <location>
        <begin position="120"/>
        <end position="137"/>
    </location>
</feature>
<keyword evidence="1" id="KW-1133">Transmembrane helix</keyword>
<dbReference type="Pfam" id="PF00892">
    <property type="entry name" value="EamA"/>
    <property type="match status" value="1"/>
</dbReference>
<protein>
    <submittedName>
        <fullName evidence="3">Multidrug transporter</fullName>
    </submittedName>
</protein>
<dbReference type="SUPFAM" id="SSF103481">
    <property type="entry name" value="Multidrug resistance efflux transporter EmrE"/>
    <property type="match status" value="1"/>
</dbReference>
<keyword evidence="1" id="KW-0472">Membrane</keyword>
<reference evidence="3 4" key="1">
    <citation type="submission" date="2019-04" db="EMBL/GenBank/DDBJ databases">
        <title>Natronomonas sp. F20-122 a newhaloarchaeon isolated from a saline saltern of Isla Bacuta, Huelva, Spain.</title>
        <authorList>
            <person name="Duran-Viseras A."/>
            <person name="Sanchez-Porro C."/>
            <person name="Ventosa A."/>
        </authorList>
    </citation>
    <scope>NUCLEOTIDE SEQUENCE [LARGE SCALE GENOMIC DNA]</scope>
    <source>
        <strain evidence="3 4">F20-122</strain>
    </source>
</reference>
<dbReference type="InterPro" id="IPR037185">
    <property type="entry name" value="EmrE-like"/>
</dbReference>
<dbReference type="Proteomes" id="UP000308037">
    <property type="component" value="Unassembled WGS sequence"/>
</dbReference>
<dbReference type="InterPro" id="IPR000620">
    <property type="entry name" value="EamA_dom"/>
</dbReference>
<evidence type="ECO:0000313" key="4">
    <source>
        <dbReference type="Proteomes" id="UP000308037"/>
    </source>
</evidence>
<dbReference type="AlphaFoldDB" id="A0A4V5ZP92"/>
<feature type="transmembrane region" description="Helical" evidence="1">
    <location>
        <begin position="64"/>
        <end position="85"/>
    </location>
</feature>
<feature type="transmembrane region" description="Helical" evidence="1">
    <location>
        <begin position="91"/>
        <end position="113"/>
    </location>
</feature>
<dbReference type="GO" id="GO:0016020">
    <property type="term" value="C:membrane"/>
    <property type="evidence" value="ECO:0007669"/>
    <property type="project" value="InterPro"/>
</dbReference>
<feature type="transmembrane region" description="Helical" evidence="1">
    <location>
        <begin position="33"/>
        <end position="52"/>
    </location>
</feature>
<dbReference type="EMBL" id="QKNX01000001">
    <property type="protein sequence ID" value="TKR28123.1"/>
    <property type="molecule type" value="Genomic_DNA"/>
</dbReference>
<gene>
    <name evidence="3" type="ORF">DM868_03320</name>
</gene>
<proteinExistence type="predicted"/>
<dbReference type="OrthoDB" id="156473at2157"/>
<dbReference type="RefSeq" id="WP_137275422.1">
    <property type="nucleotide sequence ID" value="NZ_QKNX01000001.1"/>
</dbReference>
<evidence type="ECO:0000313" key="3">
    <source>
        <dbReference type="EMBL" id="TKR28123.1"/>
    </source>
</evidence>
<name>A0A4V5ZP92_9EURY</name>
<evidence type="ECO:0000259" key="2">
    <source>
        <dbReference type="Pfam" id="PF00892"/>
    </source>
</evidence>
<dbReference type="Gene3D" id="1.10.3730.20">
    <property type="match status" value="1"/>
</dbReference>